<reference evidence="2 3" key="1">
    <citation type="journal article" date="2024" name="IMA Fungus">
        <title>IMA Genome - F19 : A genome assembly and annotation guide to empower mycologists, including annotated draft genome sequences of Ceratocystis pirilliformis, Diaporthe australafricana, Fusarium ophioides, Paecilomyces lecythidis, and Sporothrix stenoceras.</title>
        <authorList>
            <person name="Aylward J."/>
            <person name="Wilson A.M."/>
            <person name="Visagie C.M."/>
            <person name="Spraker J."/>
            <person name="Barnes I."/>
            <person name="Buitendag C."/>
            <person name="Ceriani C."/>
            <person name="Del Mar Angel L."/>
            <person name="du Plessis D."/>
            <person name="Fuchs T."/>
            <person name="Gasser K."/>
            <person name="Kramer D."/>
            <person name="Li W."/>
            <person name="Munsamy K."/>
            <person name="Piso A."/>
            <person name="Price J.L."/>
            <person name="Sonnekus B."/>
            <person name="Thomas C."/>
            <person name="van der Nest A."/>
            <person name="van Dijk A."/>
            <person name="van Heerden A."/>
            <person name="van Vuuren N."/>
            <person name="Yilmaz N."/>
            <person name="Duong T.A."/>
            <person name="van der Merwe N.A."/>
            <person name="Wingfield M.J."/>
            <person name="Wingfield B.D."/>
        </authorList>
    </citation>
    <scope>NUCLEOTIDE SEQUENCE [LARGE SCALE GENOMIC DNA]</scope>
    <source>
        <strain evidence="2 3">CMW 18300</strain>
    </source>
</reference>
<protein>
    <submittedName>
        <fullName evidence="2">Uncharacterized protein</fullName>
    </submittedName>
</protein>
<dbReference type="InterPro" id="IPR052998">
    <property type="entry name" value="Hetero-Diels-Alderase-like"/>
</dbReference>
<proteinExistence type="predicted"/>
<dbReference type="EMBL" id="JAWRVE010000014">
    <property type="protein sequence ID" value="KAL1877491.1"/>
    <property type="molecule type" value="Genomic_DNA"/>
</dbReference>
<dbReference type="Gene3D" id="2.120.10.30">
    <property type="entry name" value="TolB, C-terminal domain"/>
    <property type="match status" value="1"/>
</dbReference>
<dbReference type="PANTHER" id="PTHR42060:SF1">
    <property type="entry name" value="NHL REPEAT-CONTAINING PROTEIN"/>
    <property type="match status" value="1"/>
</dbReference>
<dbReference type="PANTHER" id="PTHR42060">
    <property type="entry name" value="NHL REPEAT-CONTAINING PROTEIN-RELATED"/>
    <property type="match status" value="1"/>
</dbReference>
<dbReference type="InterPro" id="IPR011042">
    <property type="entry name" value="6-blade_b-propeller_TolB-like"/>
</dbReference>
<dbReference type="SUPFAM" id="SSF63829">
    <property type="entry name" value="Calcium-dependent phosphotriesterase"/>
    <property type="match status" value="1"/>
</dbReference>
<feature type="chain" id="PRO_5045319921" evidence="1">
    <location>
        <begin position="25"/>
        <end position="382"/>
    </location>
</feature>
<accession>A0ABR3XND4</accession>
<keyword evidence="1" id="KW-0732">Signal</keyword>
<sequence>MIQHFPRLLILVGLIFSHHAWVQASVATCNISLPRELQYSVKTLFEFSDQTFIENIAVRRNGHVLITTFDRGRVYSIDPRSPSPQARLAAQLPDANAVTGIAEMAPDVFFVVGGNLDQGAMRYDPPSLRAFRLDFGGRGEGAATVETIARMPQDLNLSMLNGVAVLPTSPARGVVLAADSVDGRIVRIDSNTGSVDVVSQDAMLGPPAGSMIPLGVNGIQIVPSLNPKDHGYLYFTNSARHLLGRMPIGSDGRQVGAAEDIASLGNFQFPDDLLAESSTGSSYIAVHPDLVVRVSSDGIQDVIAKELLEPTSLASDPRTGNIYVVTGGSAARERMFGRSGGTGGQLLVIAPVGEQVCHIEWVRNQKLRGKLTKANCGPVCVD</sequence>
<feature type="signal peptide" evidence="1">
    <location>
        <begin position="1"/>
        <end position="24"/>
    </location>
</feature>
<name>A0ABR3XND4_9PEZI</name>
<keyword evidence="3" id="KW-1185">Reference proteome</keyword>
<comment type="caution">
    <text evidence="2">The sequence shown here is derived from an EMBL/GenBank/DDBJ whole genome shotgun (WGS) entry which is preliminary data.</text>
</comment>
<evidence type="ECO:0000313" key="2">
    <source>
        <dbReference type="EMBL" id="KAL1877491.1"/>
    </source>
</evidence>
<dbReference type="Proteomes" id="UP001583177">
    <property type="component" value="Unassembled WGS sequence"/>
</dbReference>
<gene>
    <name evidence="2" type="ORF">Daus18300_002478</name>
</gene>
<evidence type="ECO:0000313" key="3">
    <source>
        <dbReference type="Proteomes" id="UP001583177"/>
    </source>
</evidence>
<evidence type="ECO:0000256" key="1">
    <source>
        <dbReference type="SAM" id="SignalP"/>
    </source>
</evidence>
<organism evidence="2 3">
    <name type="scientific">Diaporthe australafricana</name>
    <dbReference type="NCBI Taxonomy" id="127596"/>
    <lineage>
        <taxon>Eukaryota</taxon>
        <taxon>Fungi</taxon>
        <taxon>Dikarya</taxon>
        <taxon>Ascomycota</taxon>
        <taxon>Pezizomycotina</taxon>
        <taxon>Sordariomycetes</taxon>
        <taxon>Sordariomycetidae</taxon>
        <taxon>Diaporthales</taxon>
        <taxon>Diaporthaceae</taxon>
        <taxon>Diaporthe</taxon>
    </lineage>
</organism>